<dbReference type="Pfam" id="PF00149">
    <property type="entry name" value="Metallophos"/>
    <property type="match status" value="1"/>
</dbReference>
<dbReference type="InterPro" id="IPR004843">
    <property type="entry name" value="Calcineurin-like_PHP"/>
</dbReference>
<sequence>MRPDTDRAPWAAWHHGVVRVRTITSIAAVTGVAAIGYASVIERNWFALREQEVPVLPPGASPLRVLHISDTHLTPGRHRLMAFIRSLASLAPDLVVNTGDSIASPEALSPLLDSLGPLLDVPGVFVYGSNDLFSPKPRNPARYLWRTSAGEHEKYEPDLPWEKLGEELTAAGWLDLNNRRGELTVNGLNIALAGVHDPHADRDRYDLVAGQANATADLRLGVMHSPEPPVLDQFTADGYELLLAGHTHGGQLRVPGFGALVTNCGIDRGRVSGLSLHPQVSPTDGKSSWLHVSAGLGTSPWAPVRFACRPEATLLTLTPRAA</sequence>
<keyword evidence="3" id="KW-1185">Reference proteome</keyword>
<evidence type="ECO:0000313" key="3">
    <source>
        <dbReference type="Proteomes" id="UP000460272"/>
    </source>
</evidence>
<organism evidence="2 3">
    <name type="scientific">Trebonia kvetii</name>
    <dbReference type="NCBI Taxonomy" id="2480626"/>
    <lineage>
        <taxon>Bacteria</taxon>
        <taxon>Bacillati</taxon>
        <taxon>Actinomycetota</taxon>
        <taxon>Actinomycetes</taxon>
        <taxon>Streptosporangiales</taxon>
        <taxon>Treboniaceae</taxon>
        <taxon>Trebonia</taxon>
    </lineage>
</organism>
<dbReference type="GO" id="GO:0008758">
    <property type="term" value="F:UDP-2,3-diacylglucosamine hydrolase activity"/>
    <property type="evidence" value="ECO:0007669"/>
    <property type="project" value="TreeGrafter"/>
</dbReference>
<dbReference type="SUPFAM" id="SSF56300">
    <property type="entry name" value="Metallo-dependent phosphatases"/>
    <property type="match status" value="1"/>
</dbReference>
<dbReference type="Gene3D" id="3.60.21.10">
    <property type="match status" value="1"/>
</dbReference>
<feature type="domain" description="Calcineurin-like phosphoesterase" evidence="1">
    <location>
        <begin position="63"/>
        <end position="249"/>
    </location>
</feature>
<dbReference type="EMBL" id="RPFW01000010">
    <property type="protein sequence ID" value="TVZ00112.1"/>
    <property type="molecule type" value="Genomic_DNA"/>
</dbReference>
<reference evidence="2 3" key="1">
    <citation type="submission" date="2018-11" db="EMBL/GenBank/DDBJ databases">
        <title>Trebonia kvetii gen.nov., sp.nov., a novel acidophilic actinobacterium, and proposal of the new actinobacterial family Treboniaceae fam. nov.</title>
        <authorList>
            <person name="Rapoport D."/>
            <person name="Sagova-Mareckova M."/>
            <person name="Sedlacek I."/>
            <person name="Provaznik J."/>
            <person name="Kralova S."/>
            <person name="Pavlinic D."/>
            <person name="Benes V."/>
            <person name="Kopecky J."/>
        </authorList>
    </citation>
    <scope>NUCLEOTIDE SEQUENCE [LARGE SCALE GENOMIC DNA]</scope>
    <source>
        <strain evidence="2 3">15Tr583</strain>
    </source>
</reference>
<dbReference type="InterPro" id="IPR029052">
    <property type="entry name" value="Metallo-depent_PP-like"/>
</dbReference>
<gene>
    <name evidence="2" type="ORF">EAS64_39295</name>
</gene>
<comment type="caution">
    <text evidence="2">The sequence shown here is derived from an EMBL/GenBank/DDBJ whole genome shotgun (WGS) entry which is preliminary data.</text>
</comment>
<dbReference type="PANTHER" id="PTHR31302:SF20">
    <property type="entry name" value="CONSERVED PROTEIN"/>
    <property type="match status" value="1"/>
</dbReference>
<accession>A0A6P2BMD0</accession>
<dbReference type="GO" id="GO:0016020">
    <property type="term" value="C:membrane"/>
    <property type="evidence" value="ECO:0007669"/>
    <property type="project" value="GOC"/>
</dbReference>
<dbReference type="AlphaFoldDB" id="A0A6P2BMD0"/>
<dbReference type="InterPro" id="IPR051158">
    <property type="entry name" value="Metallophosphoesterase_sf"/>
</dbReference>
<evidence type="ECO:0000313" key="2">
    <source>
        <dbReference type="EMBL" id="TVZ00112.1"/>
    </source>
</evidence>
<dbReference type="OrthoDB" id="9780884at2"/>
<dbReference type="Proteomes" id="UP000460272">
    <property type="component" value="Unassembled WGS sequence"/>
</dbReference>
<dbReference type="GO" id="GO:0009245">
    <property type="term" value="P:lipid A biosynthetic process"/>
    <property type="evidence" value="ECO:0007669"/>
    <property type="project" value="TreeGrafter"/>
</dbReference>
<name>A0A6P2BMD0_9ACTN</name>
<dbReference type="PANTHER" id="PTHR31302">
    <property type="entry name" value="TRANSMEMBRANE PROTEIN WITH METALLOPHOSPHOESTERASE DOMAIN-RELATED"/>
    <property type="match status" value="1"/>
</dbReference>
<protein>
    <submittedName>
        <fullName evidence="2">Metallophosphoesterase</fullName>
    </submittedName>
</protein>
<proteinExistence type="predicted"/>
<evidence type="ECO:0000259" key="1">
    <source>
        <dbReference type="Pfam" id="PF00149"/>
    </source>
</evidence>